<evidence type="ECO:0000313" key="1">
    <source>
        <dbReference type="EMBL" id="OQR95597.1"/>
    </source>
</evidence>
<organism evidence="1 2">
    <name type="scientific">Thraustotheca clavata</name>
    <dbReference type="NCBI Taxonomy" id="74557"/>
    <lineage>
        <taxon>Eukaryota</taxon>
        <taxon>Sar</taxon>
        <taxon>Stramenopiles</taxon>
        <taxon>Oomycota</taxon>
        <taxon>Saprolegniomycetes</taxon>
        <taxon>Saprolegniales</taxon>
        <taxon>Achlyaceae</taxon>
        <taxon>Thraustotheca</taxon>
    </lineage>
</organism>
<dbReference type="AlphaFoldDB" id="A0A1V9ZCE7"/>
<comment type="caution">
    <text evidence="1">The sequence shown here is derived from an EMBL/GenBank/DDBJ whole genome shotgun (WGS) entry which is preliminary data.</text>
</comment>
<sequence>MICLFDFEGLQLHRFGNNEQRGRIQAPACTRTLTIAKSPIKIAFSSGEKQASSVDVSPVLK</sequence>
<gene>
    <name evidence="1" type="ORF">THRCLA_22106</name>
</gene>
<proteinExistence type="predicted"/>
<dbReference type="Proteomes" id="UP000243217">
    <property type="component" value="Unassembled WGS sequence"/>
</dbReference>
<evidence type="ECO:0000313" key="2">
    <source>
        <dbReference type="Proteomes" id="UP000243217"/>
    </source>
</evidence>
<keyword evidence="2" id="KW-1185">Reference proteome</keyword>
<reference evidence="1 2" key="1">
    <citation type="journal article" date="2014" name="Genome Biol. Evol.">
        <title>The secreted proteins of Achlya hypogyna and Thraustotheca clavata identify the ancestral oomycete secretome and reveal gene acquisitions by horizontal gene transfer.</title>
        <authorList>
            <person name="Misner I."/>
            <person name="Blouin N."/>
            <person name="Leonard G."/>
            <person name="Richards T.A."/>
            <person name="Lane C.E."/>
        </authorList>
    </citation>
    <scope>NUCLEOTIDE SEQUENCE [LARGE SCALE GENOMIC DNA]</scope>
    <source>
        <strain evidence="1 2">ATCC 34112</strain>
    </source>
</reference>
<name>A0A1V9ZCE7_9STRA</name>
<accession>A0A1V9ZCE7</accession>
<protein>
    <submittedName>
        <fullName evidence="1">Uncharacterized protein</fullName>
    </submittedName>
</protein>
<dbReference type="EMBL" id="JNBS01002077">
    <property type="protein sequence ID" value="OQR95597.1"/>
    <property type="molecule type" value="Genomic_DNA"/>
</dbReference>